<comment type="caution">
    <text evidence="3">The sequence shown here is derived from an EMBL/GenBank/DDBJ whole genome shotgun (WGS) entry which is preliminary data.</text>
</comment>
<dbReference type="PANTHER" id="PTHR31988">
    <property type="entry name" value="ESTERASE, PUTATIVE (DUF303)-RELATED"/>
    <property type="match status" value="1"/>
</dbReference>
<dbReference type="Proteomes" id="UP000326912">
    <property type="component" value="Unassembled WGS sequence"/>
</dbReference>
<proteinExistence type="predicted"/>
<dbReference type="AlphaFoldDB" id="A0A5J4KPL2"/>
<reference evidence="3 4" key="1">
    <citation type="submission" date="2019-10" db="EMBL/GenBank/DDBJ databases">
        <title>Dictyobacter vulcani sp. nov., within the class Ktedonobacteria, isolated from soil of volcanic Mt. Zao.</title>
        <authorList>
            <person name="Zheng Y."/>
            <person name="Wang C.M."/>
            <person name="Sakai Y."/>
            <person name="Abe K."/>
            <person name="Yokota A."/>
            <person name="Yabe S."/>
        </authorList>
    </citation>
    <scope>NUCLEOTIDE SEQUENCE [LARGE SCALE GENOMIC DNA]</scope>
    <source>
        <strain evidence="3 4">W12</strain>
    </source>
</reference>
<keyword evidence="1" id="KW-0378">Hydrolase</keyword>
<protein>
    <recommendedName>
        <fullName evidence="2">Sialate O-acetylesterase domain-containing protein</fullName>
    </recommendedName>
</protein>
<accession>A0A5J4KPL2</accession>
<evidence type="ECO:0000259" key="2">
    <source>
        <dbReference type="Pfam" id="PF03629"/>
    </source>
</evidence>
<organism evidence="3 4">
    <name type="scientific">Dictyobacter vulcani</name>
    <dbReference type="NCBI Taxonomy" id="2607529"/>
    <lineage>
        <taxon>Bacteria</taxon>
        <taxon>Bacillati</taxon>
        <taxon>Chloroflexota</taxon>
        <taxon>Ktedonobacteria</taxon>
        <taxon>Ktedonobacterales</taxon>
        <taxon>Dictyobacteraceae</taxon>
        <taxon>Dictyobacter</taxon>
    </lineage>
</organism>
<dbReference type="InterPro" id="IPR005181">
    <property type="entry name" value="SASA"/>
</dbReference>
<dbReference type="RefSeq" id="WP_151755991.1">
    <property type="nucleotide sequence ID" value="NZ_BKZW01000001.1"/>
</dbReference>
<dbReference type="InterPro" id="IPR052940">
    <property type="entry name" value="Carb_Esterase_6"/>
</dbReference>
<gene>
    <name evidence="3" type="ORF">KDW_22210</name>
</gene>
<evidence type="ECO:0000313" key="3">
    <source>
        <dbReference type="EMBL" id="GER88059.1"/>
    </source>
</evidence>
<dbReference type="SUPFAM" id="SSF52266">
    <property type="entry name" value="SGNH hydrolase"/>
    <property type="match status" value="1"/>
</dbReference>
<dbReference type="PANTHER" id="PTHR31988:SF19">
    <property type="entry name" value="9-O-ACETYL-N-ACETYLNEURAMINIC ACID DEACETYLASE-RELATED"/>
    <property type="match status" value="1"/>
</dbReference>
<dbReference type="Gene3D" id="3.40.50.1110">
    <property type="entry name" value="SGNH hydrolase"/>
    <property type="match status" value="1"/>
</dbReference>
<dbReference type="Pfam" id="PF03629">
    <property type="entry name" value="SASA"/>
    <property type="match status" value="1"/>
</dbReference>
<name>A0A5J4KPL2_9CHLR</name>
<sequence>MYTNVQSYQVLQRDANNMARVQTANDEVLELSVGGPYTIGDAHDVLVGDLWVLAGQSNMEGIGDLLDEEKPSPFVHSFQSREQWAQAEEPLHWLEESPRLVHHILQGRERVEDMPERDSLRVKGAGLGLTFAKERYARTGVPIGLIPSAHGGTSMQQWDPQLRDQGGASLYGSLCERVKAVGGKVAGILWYQGESDCNTEDVPLYQQRMRTLIQSLRIDLASANLPFYYVQIGRLISEESPDGWNGIRGAQCALQHELPGIAMVSAIDLELDDLIHISTQGLKRLGRRLANVVDGQRTPDILSVNLDPVQARIHITYRPVRGGLHASGRPAGFSLRTEDERELPRIYKTTLDGDTVTLHLNDDPLPAATYLWYGWGLNPYCNITDGTDAAIPAFGPWKLEL</sequence>
<dbReference type="InterPro" id="IPR036514">
    <property type="entry name" value="SGNH_hydro_sf"/>
</dbReference>
<dbReference type="GO" id="GO:0016787">
    <property type="term" value="F:hydrolase activity"/>
    <property type="evidence" value="ECO:0007669"/>
    <property type="project" value="UniProtKB-KW"/>
</dbReference>
<evidence type="ECO:0000313" key="4">
    <source>
        <dbReference type="Proteomes" id="UP000326912"/>
    </source>
</evidence>
<feature type="domain" description="Sialate O-acetylesterase" evidence="2">
    <location>
        <begin position="48"/>
        <end position="292"/>
    </location>
</feature>
<evidence type="ECO:0000256" key="1">
    <source>
        <dbReference type="ARBA" id="ARBA00022801"/>
    </source>
</evidence>
<keyword evidence="4" id="KW-1185">Reference proteome</keyword>
<dbReference type="EMBL" id="BKZW01000001">
    <property type="protein sequence ID" value="GER88059.1"/>
    <property type="molecule type" value="Genomic_DNA"/>
</dbReference>